<organism evidence="1 2">
    <name type="scientific">Operophtera brumata</name>
    <name type="common">Winter moth</name>
    <name type="synonym">Phalaena brumata</name>
    <dbReference type="NCBI Taxonomy" id="104452"/>
    <lineage>
        <taxon>Eukaryota</taxon>
        <taxon>Metazoa</taxon>
        <taxon>Ecdysozoa</taxon>
        <taxon>Arthropoda</taxon>
        <taxon>Hexapoda</taxon>
        <taxon>Insecta</taxon>
        <taxon>Pterygota</taxon>
        <taxon>Neoptera</taxon>
        <taxon>Endopterygota</taxon>
        <taxon>Lepidoptera</taxon>
        <taxon>Glossata</taxon>
        <taxon>Ditrysia</taxon>
        <taxon>Geometroidea</taxon>
        <taxon>Geometridae</taxon>
        <taxon>Larentiinae</taxon>
        <taxon>Operophtera</taxon>
    </lineage>
</organism>
<evidence type="ECO:0000313" key="1">
    <source>
        <dbReference type="EMBL" id="KOB69695.1"/>
    </source>
</evidence>
<dbReference type="Proteomes" id="UP000037510">
    <property type="component" value="Unassembled WGS sequence"/>
</dbReference>
<proteinExistence type="predicted"/>
<dbReference type="EMBL" id="JTDY01003346">
    <property type="protein sequence ID" value="KOB69695.1"/>
    <property type="molecule type" value="Genomic_DNA"/>
</dbReference>
<comment type="caution">
    <text evidence="1">The sequence shown here is derived from an EMBL/GenBank/DDBJ whole genome shotgun (WGS) entry which is preliminary data.</text>
</comment>
<dbReference type="AlphaFoldDB" id="A0A0L7L2Q7"/>
<keyword evidence="2" id="KW-1185">Reference proteome</keyword>
<accession>A0A0L7L2Q7</accession>
<dbReference type="STRING" id="104452.A0A0L7L2Q7"/>
<sequence>MEADSTTYDNNPKALLDVPCLPFNTCPGNFKLYTEFVNNSGEKRIESQIVERLQSFGLLPNHVICHSDTPDCKVICRAARVVDRLQWACKACGKKQPIRVGVKTRVAAQIYDRLDELAIQMYSKSQLGGPNSVVLADLYPDCLNRLSPDTTDHPHHMPTYYRLHRYLAASLYRLRYGDGFYEHMLNIVATQYTNSY</sequence>
<protein>
    <submittedName>
        <fullName evidence="1">Uncharacterized protein</fullName>
    </submittedName>
</protein>
<reference evidence="1 2" key="1">
    <citation type="journal article" date="2015" name="Genome Biol. Evol.">
        <title>The genome of winter moth (Operophtera brumata) provides a genomic perspective on sexual dimorphism and phenology.</title>
        <authorList>
            <person name="Derks M.F."/>
            <person name="Smit S."/>
            <person name="Salis L."/>
            <person name="Schijlen E."/>
            <person name="Bossers A."/>
            <person name="Mateman C."/>
            <person name="Pijl A.S."/>
            <person name="de Ridder D."/>
            <person name="Groenen M.A."/>
            <person name="Visser M.E."/>
            <person name="Megens H.J."/>
        </authorList>
    </citation>
    <scope>NUCLEOTIDE SEQUENCE [LARGE SCALE GENOMIC DNA]</scope>
    <source>
        <strain evidence="1">WM2013NL</strain>
        <tissue evidence="1">Head and thorax</tissue>
    </source>
</reference>
<gene>
    <name evidence="1" type="ORF">OBRU01_16467</name>
</gene>
<name>A0A0L7L2Q7_OPEBR</name>
<evidence type="ECO:0000313" key="2">
    <source>
        <dbReference type="Proteomes" id="UP000037510"/>
    </source>
</evidence>